<sequence length="315" mass="34884">MASKTLTLQVRPRGKPLKKLGEETTIASNDSGAELYKRIAAQCGVSVHRTRITKGSDGQLVPNSTEYTIERTGLRDRSTIYVKDLGPQIAWRTVFIVEYLGPLLIHPLIYYTRSYLPFSPRPSTPPSTLQTLTLALTTLHFLKRELETLFVHRFSSSTMPLRNVFKNSAHYWLLAGLLIAYSVYVPGSSPAATSYDALRPLARARVALGLAFYLAGELGNAATHLELRSLRARGSAARGIPRGWGFGAVTCPNYAFETLAWIGMWAVSGSWAVAAFTAVAASTMAVWARKKERRYRREFGEGYAPKRWVMVPGVV</sequence>
<dbReference type="PANTHER" id="PTHR10556">
    <property type="entry name" value="3-OXO-5-ALPHA-STEROID 4-DEHYDROGENASE"/>
    <property type="match status" value="1"/>
</dbReference>
<evidence type="ECO:0000256" key="2">
    <source>
        <dbReference type="ARBA" id="ARBA00007742"/>
    </source>
</evidence>
<dbReference type="Proteomes" id="UP000799766">
    <property type="component" value="Unassembled WGS sequence"/>
</dbReference>
<dbReference type="GO" id="GO:0016627">
    <property type="term" value="F:oxidoreductase activity, acting on the CH-CH group of donors"/>
    <property type="evidence" value="ECO:0007669"/>
    <property type="project" value="InterPro"/>
</dbReference>
<evidence type="ECO:0000256" key="4">
    <source>
        <dbReference type="ARBA" id="ARBA00022692"/>
    </source>
</evidence>
<comment type="subcellular location">
    <subcellularLocation>
        <location evidence="1">Membrane</location>
        <topology evidence="1">Multi-pass membrane protein</topology>
    </subcellularLocation>
</comment>
<gene>
    <name evidence="11" type="ORF">BDY21DRAFT_164974</name>
</gene>
<keyword evidence="4 9" id="KW-0812">Transmembrane</keyword>
<comment type="similarity">
    <text evidence="2">Belongs to the steroid 5-alpha reductase family.</text>
</comment>
<feature type="transmembrane region" description="Helical" evidence="9">
    <location>
        <begin position="244"/>
        <end position="264"/>
    </location>
</feature>
<dbReference type="EMBL" id="MU001673">
    <property type="protein sequence ID" value="KAF2460436.1"/>
    <property type="molecule type" value="Genomic_DNA"/>
</dbReference>
<evidence type="ECO:0000313" key="12">
    <source>
        <dbReference type="Proteomes" id="UP000799766"/>
    </source>
</evidence>
<proteinExistence type="inferred from homology"/>
<evidence type="ECO:0000256" key="9">
    <source>
        <dbReference type="SAM" id="Phobius"/>
    </source>
</evidence>
<dbReference type="AlphaFoldDB" id="A0A6A6P989"/>
<organism evidence="11 12">
    <name type="scientific">Lineolata rhizophorae</name>
    <dbReference type="NCBI Taxonomy" id="578093"/>
    <lineage>
        <taxon>Eukaryota</taxon>
        <taxon>Fungi</taxon>
        <taxon>Dikarya</taxon>
        <taxon>Ascomycota</taxon>
        <taxon>Pezizomycotina</taxon>
        <taxon>Dothideomycetes</taxon>
        <taxon>Dothideomycetes incertae sedis</taxon>
        <taxon>Lineolatales</taxon>
        <taxon>Lineolataceae</taxon>
        <taxon>Lineolata</taxon>
    </lineage>
</organism>
<dbReference type="GO" id="GO:0042761">
    <property type="term" value="P:very long-chain fatty acid biosynthetic process"/>
    <property type="evidence" value="ECO:0007669"/>
    <property type="project" value="TreeGrafter"/>
</dbReference>
<keyword evidence="5 9" id="KW-1133">Transmembrane helix</keyword>
<feature type="domain" description="3-oxo-5-alpha-steroid 4-dehydrogenase C-terminal" evidence="10">
    <location>
        <begin position="158"/>
        <end position="314"/>
    </location>
</feature>
<evidence type="ECO:0000256" key="1">
    <source>
        <dbReference type="ARBA" id="ARBA00004141"/>
    </source>
</evidence>
<evidence type="ECO:0000256" key="5">
    <source>
        <dbReference type="ARBA" id="ARBA00022989"/>
    </source>
</evidence>
<feature type="transmembrane region" description="Helical" evidence="9">
    <location>
        <begin position="169"/>
        <end position="186"/>
    </location>
</feature>
<feature type="transmembrane region" description="Helical" evidence="9">
    <location>
        <begin position="270"/>
        <end position="288"/>
    </location>
</feature>
<keyword evidence="6" id="KW-0560">Oxidoreductase</keyword>
<evidence type="ECO:0000313" key="11">
    <source>
        <dbReference type="EMBL" id="KAF2460436.1"/>
    </source>
</evidence>
<evidence type="ECO:0000256" key="3">
    <source>
        <dbReference type="ARBA" id="ARBA00022516"/>
    </source>
</evidence>
<feature type="transmembrane region" description="Helical" evidence="9">
    <location>
        <begin position="206"/>
        <end position="223"/>
    </location>
</feature>
<dbReference type="Pfam" id="PF02544">
    <property type="entry name" value="Steroid_dh"/>
    <property type="match status" value="1"/>
</dbReference>
<name>A0A6A6P989_9PEZI</name>
<dbReference type="InterPro" id="IPR001104">
    <property type="entry name" value="3-oxo-5_a-steroid_4-DH_C"/>
</dbReference>
<dbReference type="Gene3D" id="1.20.120.1630">
    <property type="match status" value="1"/>
</dbReference>
<protein>
    <submittedName>
        <fullName evidence="11">3-oxo-5-alpha-steroid 4-dehydrogenase-domain-containing protein</fullName>
    </submittedName>
</protein>
<keyword evidence="3" id="KW-0444">Lipid biosynthesis</keyword>
<dbReference type="PANTHER" id="PTHR10556:SF28">
    <property type="entry name" value="VERY-LONG-CHAIN ENOYL-COA REDUCTASE"/>
    <property type="match status" value="1"/>
</dbReference>
<keyword evidence="8 9" id="KW-0472">Membrane</keyword>
<evidence type="ECO:0000256" key="8">
    <source>
        <dbReference type="ARBA" id="ARBA00023136"/>
    </source>
</evidence>
<evidence type="ECO:0000256" key="6">
    <source>
        <dbReference type="ARBA" id="ARBA00023002"/>
    </source>
</evidence>
<accession>A0A6A6P989</accession>
<evidence type="ECO:0000256" key="7">
    <source>
        <dbReference type="ARBA" id="ARBA00023098"/>
    </source>
</evidence>
<dbReference type="GO" id="GO:0016020">
    <property type="term" value="C:membrane"/>
    <property type="evidence" value="ECO:0007669"/>
    <property type="project" value="UniProtKB-SubCell"/>
</dbReference>
<reference evidence="11" key="1">
    <citation type="journal article" date="2020" name="Stud. Mycol.">
        <title>101 Dothideomycetes genomes: a test case for predicting lifestyles and emergence of pathogens.</title>
        <authorList>
            <person name="Haridas S."/>
            <person name="Albert R."/>
            <person name="Binder M."/>
            <person name="Bloem J."/>
            <person name="Labutti K."/>
            <person name="Salamov A."/>
            <person name="Andreopoulos B."/>
            <person name="Baker S."/>
            <person name="Barry K."/>
            <person name="Bills G."/>
            <person name="Bluhm B."/>
            <person name="Cannon C."/>
            <person name="Castanera R."/>
            <person name="Culley D."/>
            <person name="Daum C."/>
            <person name="Ezra D."/>
            <person name="Gonzalez J."/>
            <person name="Henrissat B."/>
            <person name="Kuo A."/>
            <person name="Liang C."/>
            <person name="Lipzen A."/>
            <person name="Lutzoni F."/>
            <person name="Magnuson J."/>
            <person name="Mondo S."/>
            <person name="Nolan M."/>
            <person name="Ohm R."/>
            <person name="Pangilinan J."/>
            <person name="Park H.-J."/>
            <person name="Ramirez L."/>
            <person name="Alfaro M."/>
            <person name="Sun H."/>
            <person name="Tritt A."/>
            <person name="Yoshinaga Y."/>
            <person name="Zwiers L.-H."/>
            <person name="Turgeon B."/>
            <person name="Goodwin S."/>
            <person name="Spatafora J."/>
            <person name="Crous P."/>
            <person name="Grigoriev I."/>
        </authorList>
    </citation>
    <scope>NUCLEOTIDE SEQUENCE</scope>
    <source>
        <strain evidence="11">ATCC 16933</strain>
    </source>
</reference>
<keyword evidence="7" id="KW-0443">Lipid metabolism</keyword>
<dbReference type="PROSITE" id="PS50244">
    <property type="entry name" value="S5A_REDUCTASE"/>
    <property type="match status" value="1"/>
</dbReference>
<dbReference type="InterPro" id="IPR039357">
    <property type="entry name" value="SRD5A/TECR"/>
</dbReference>
<dbReference type="OrthoDB" id="540503at2759"/>
<keyword evidence="12" id="KW-1185">Reference proteome</keyword>
<evidence type="ECO:0000259" key="10">
    <source>
        <dbReference type="Pfam" id="PF02544"/>
    </source>
</evidence>